<evidence type="ECO:0000259" key="12">
    <source>
        <dbReference type="PROSITE" id="PS50879"/>
    </source>
</evidence>
<comment type="catalytic activity">
    <reaction evidence="1">
        <text>Endonucleolytic cleavage to 5'-phosphomonoester.</text>
        <dbReference type="EC" id="3.1.26.4"/>
    </reaction>
</comment>
<feature type="domain" description="RNase H type-1" evidence="12">
    <location>
        <begin position="1"/>
        <end position="117"/>
    </location>
</feature>
<comment type="similarity">
    <text evidence="3">Belongs to the RNase H family.</text>
</comment>
<evidence type="ECO:0000256" key="2">
    <source>
        <dbReference type="ARBA" id="ARBA00001946"/>
    </source>
</evidence>
<sequence>MISGTHSKSMHGGTPNTTNNRMELTAAIKALNTLKKSSKVTLFTDSKYVMDGINKYIEVWKDKGWKKSNNKKVKNKDLWQALDQATSNHDISWEWVRGHTGDPGNEEADRLANLGIDELDGGF</sequence>
<dbReference type="GO" id="GO:0003676">
    <property type="term" value="F:nucleic acid binding"/>
    <property type="evidence" value="ECO:0007669"/>
    <property type="project" value="InterPro"/>
</dbReference>
<dbReference type="Gene3D" id="3.30.420.10">
    <property type="entry name" value="Ribonuclease H-like superfamily/Ribonuclease H"/>
    <property type="match status" value="1"/>
</dbReference>
<dbReference type="InterPro" id="IPR002156">
    <property type="entry name" value="RNaseH_domain"/>
</dbReference>
<comment type="cofactor">
    <cofactor evidence="2">
        <name>Mg(2+)</name>
        <dbReference type="ChEBI" id="CHEBI:18420"/>
    </cofactor>
</comment>
<gene>
    <name evidence="13" type="ORF">METZ01_LOCUS57877</name>
</gene>
<reference evidence="13" key="1">
    <citation type="submission" date="2018-05" db="EMBL/GenBank/DDBJ databases">
        <authorList>
            <person name="Lanie J.A."/>
            <person name="Ng W.-L."/>
            <person name="Kazmierczak K.M."/>
            <person name="Andrzejewski T.M."/>
            <person name="Davidsen T.M."/>
            <person name="Wayne K.J."/>
            <person name="Tettelin H."/>
            <person name="Glass J.I."/>
            <person name="Rusch D."/>
            <person name="Podicherti R."/>
            <person name="Tsui H.-C.T."/>
            <person name="Winkler M.E."/>
        </authorList>
    </citation>
    <scope>NUCLEOTIDE SEQUENCE</scope>
</reference>
<evidence type="ECO:0000256" key="1">
    <source>
        <dbReference type="ARBA" id="ARBA00000077"/>
    </source>
</evidence>
<keyword evidence="9" id="KW-0378">Hydrolase</keyword>
<evidence type="ECO:0000256" key="8">
    <source>
        <dbReference type="ARBA" id="ARBA00022759"/>
    </source>
</evidence>
<dbReference type="PANTHER" id="PTHR10642:SF26">
    <property type="entry name" value="RIBONUCLEASE H1"/>
    <property type="match status" value="1"/>
</dbReference>
<evidence type="ECO:0000256" key="6">
    <source>
        <dbReference type="ARBA" id="ARBA00022722"/>
    </source>
</evidence>
<evidence type="ECO:0000256" key="11">
    <source>
        <dbReference type="SAM" id="MobiDB-lite"/>
    </source>
</evidence>
<dbReference type="PANTHER" id="PTHR10642">
    <property type="entry name" value="RIBONUCLEASE H1"/>
    <property type="match status" value="1"/>
</dbReference>
<proteinExistence type="inferred from homology"/>
<dbReference type="PROSITE" id="PS50879">
    <property type="entry name" value="RNASE_H_1"/>
    <property type="match status" value="1"/>
</dbReference>
<evidence type="ECO:0000256" key="10">
    <source>
        <dbReference type="ARBA" id="ARBA00022842"/>
    </source>
</evidence>
<keyword evidence="8" id="KW-0255">Endonuclease</keyword>
<keyword evidence="6" id="KW-0540">Nuclease</keyword>
<dbReference type="InterPro" id="IPR012337">
    <property type="entry name" value="RNaseH-like_sf"/>
</dbReference>
<evidence type="ECO:0000256" key="7">
    <source>
        <dbReference type="ARBA" id="ARBA00022723"/>
    </source>
</evidence>
<dbReference type="InterPro" id="IPR050092">
    <property type="entry name" value="RNase_H"/>
</dbReference>
<dbReference type="InterPro" id="IPR022892">
    <property type="entry name" value="RNaseHI"/>
</dbReference>
<dbReference type="Pfam" id="PF00075">
    <property type="entry name" value="RNase_H"/>
    <property type="match status" value="1"/>
</dbReference>
<evidence type="ECO:0000256" key="5">
    <source>
        <dbReference type="ARBA" id="ARBA00012180"/>
    </source>
</evidence>
<organism evidence="13">
    <name type="scientific">marine metagenome</name>
    <dbReference type="NCBI Taxonomy" id="408172"/>
    <lineage>
        <taxon>unclassified sequences</taxon>
        <taxon>metagenomes</taxon>
        <taxon>ecological metagenomes</taxon>
    </lineage>
</organism>
<dbReference type="NCBIfam" id="NF001236">
    <property type="entry name" value="PRK00203.1"/>
    <property type="match status" value="1"/>
</dbReference>
<accession>A0A381SUJ4</accession>
<dbReference type="CDD" id="cd09278">
    <property type="entry name" value="RNase_HI_prokaryote_like"/>
    <property type="match status" value="1"/>
</dbReference>
<dbReference type="AlphaFoldDB" id="A0A381SUJ4"/>
<dbReference type="InterPro" id="IPR036397">
    <property type="entry name" value="RNaseH_sf"/>
</dbReference>
<protein>
    <recommendedName>
        <fullName evidence="5">ribonuclease H</fullName>
        <ecNumber evidence="5">3.1.26.4</ecNumber>
    </recommendedName>
</protein>
<dbReference type="GO" id="GO:0046872">
    <property type="term" value="F:metal ion binding"/>
    <property type="evidence" value="ECO:0007669"/>
    <property type="project" value="UniProtKB-KW"/>
</dbReference>
<keyword evidence="7" id="KW-0479">Metal-binding</keyword>
<evidence type="ECO:0000256" key="9">
    <source>
        <dbReference type="ARBA" id="ARBA00022801"/>
    </source>
</evidence>
<dbReference type="GO" id="GO:0043137">
    <property type="term" value="P:DNA replication, removal of RNA primer"/>
    <property type="evidence" value="ECO:0007669"/>
    <property type="project" value="TreeGrafter"/>
</dbReference>
<dbReference type="SUPFAM" id="SSF53098">
    <property type="entry name" value="Ribonuclease H-like"/>
    <property type="match status" value="1"/>
</dbReference>
<dbReference type="EMBL" id="UINC01003290">
    <property type="protein sequence ID" value="SVA05023.1"/>
    <property type="molecule type" value="Genomic_DNA"/>
</dbReference>
<comment type="subunit">
    <text evidence="4">Monomer.</text>
</comment>
<evidence type="ECO:0000313" key="13">
    <source>
        <dbReference type="EMBL" id="SVA05023.1"/>
    </source>
</evidence>
<feature type="region of interest" description="Disordered" evidence="11">
    <location>
        <begin position="1"/>
        <end position="20"/>
    </location>
</feature>
<dbReference type="EC" id="3.1.26.4" evidence="5"/>
<keyword evidence="10" id="KW-0460">Magnesium</keyword>
<dbReference type="GO" id="GO:0004523">
    <property type="term" value="F:RNA-DNA hybrid ribonuclease activity"/>
    <property type="evidence" value="ECO:0007669"/>
    <property type="project" value="UniProtKB-EC"/>
</dbReference>
<evidence type="ECO:0000256" key="4">
    <source>
        <dbReference type="ARBA" id="ARBA00011245"/>
    </source>
</evidence>
<name>A0A381SUJ4_9ZZZZ</name>
<evidence type="ECO:0000256" key="3">
    <source>
        <dbReference type="ARBA" id="ARBA00005300"/>
    </source>
</evidence>